<proteinExistence type="predicted"/>
<dbReference type="Proteomes" id="UP000075604">
    <property type="component" value="Unassembled WGS sequence"/>
</dbReference>
<name>A0A150P8B1_SORCE</name>
<evidence type="ECO:0000313" key="2">
    <source>
        <dbReference type="EMBL" id="KYF51907.1"/>
    </source>
</evidence>
<feature type="domain" description="Bro-N" evidence="1">
    <location>
        <begin position="24"/>
        <end position="134"/>
    </location>
</feature>
<dbReference type="AlphaFoldDB" id="A0A150P8B1"/>
<dbReference type="SMART" id="SM01040">
    <property type="entry name" value="Bro-N"/>
    <property type="match status" value="1"/>
</dbReference>
<evidence type="ECO:0000313" key="3">
    <source>
        <dbReference type="Proteomes" id="UP000075604"/>
    </source>
</evidence>
<dbReference type="InterPro" id="IPR003497">
    <property type="entry name" value="BRO_N_domain"/>
</dbReference>
<organism evidence="2 3">
    <name type="scientific">Sorangium cellulosum</name>
    <name type="common">Polyangium cellulosum</name>
    <dbReference type="NCBI Taxonomy" id="56"/>
    <lineage>
        <taxon>Bacteria</taxon>
        <taxon>Pseudomonadati</taxon>
        <taxon>Myxococcota</taxon>
        <taxon>Polyangia</taxon>
        <taxon>Polyangiales</taxon>
        <taxon>Polyangiaceae</taxon>
        <taxon>Sorangium</taxon>
    </lineage>
</organism>
<protein>
    <recommendedName>
        <fullName evidence="1">Bro-N domain-containing protein</fullName>
    </recommendedName>
</protein>
<dbReference type="EMBL" id="JELX01003566">
    <property type="protein sequence ID" value="KYF51907.1"/>
    <property type="molecule type" value="Genomic_DNA"/>
</dbReference>
<accession>A0A150P8B1</accession>
<gene>
    <name evidence="2" type="ORF">BE04_18835</name>
</gene>
<comment type="caution">
    <text evidence="2">The sequence shown here is derived from an EMBL/GenBank/DDBJ whole genome shotgun (WGS) entry which is preliminary data.</text>
</comment>
<evidence type="ECO:0000259" key="1">
    <source>
        <dbReference type="SMART" id="SM01040"/>
    </source>
</evidence>
<reference evidence="2 3" key="1">
    <citation type="submission" date="2014-02" db="EMBL/GenBank/DDBJ databases">
        <title>The small core and large imbalanced accessory genome model reveals a collaborative survival strategy of Sorangium cellulosum strains in nature.</title>
        <authorList>
            <person name="Han K."/>
            <person name="Peng R."/>
            <person name="Blom J."/>
            <person name="Li Y.-Z."/>
        </authorList>
    </citation>
    <scope>NUCLEOTIDE SEQUENCE [LARGE SCALE GENOMIC DNA]</scope>
    <source>
        <strain evidence="2 3">So0157-18</strain>
    </source>
</reference>
<sequence>MTDGSKGGGSVAMAVVTTVFEERDLTTYLFRGRPCMVAADVGRALGYADDGKALVEVMKKHWADELLPGKDMEVLSGYELREFKALLKDTDEKSASFSARVTVLYESGFDLVCVKTEKPLGKKLRRHLADEVMPKLRRGEAVGALPADRDASLRVRRAELFIRIAELLPPGICEEQRVANLVHASAELSGQRPSLPEARERWRRTAAIASDLGVTMPVVSKAASALGLRERPDMCRMVEDLRSHGNGMCQCPEYTDAAVEEIRAWIAANPRQGRKRAA</sequence>